<dbReference type="Gene3D" id="3.40.630.30">
    <property type="match status" value="1"/>
</dbReference>
<dbReference type="GO" id="GO:0016746">
    <property type="term" value="F:acyltransferase activity"/>
    <property type="evidence" value="ECO:0007669"/>
    <property type="project" value="UniProtKB-KW"/>
</dbReference>
<comment type="caution">
    <text evidence="4">The sequence shown here is derived from an EMBL/GenBank/DDBJ whole genome shotgun (WGS) entry which is preliminary data.</text>
</comment>
<dbReference type="PROSITE" id="PS51186">
    <property type="entry name" value="GNAT"/>
    <property type="match status" value="1"/>
</dbReference>
<dbReference type="Pfam" id="PF00583">
    <property type="entry name" value="Acetyltransf_1"/>
    <property type="match status" value="1"/>
</dbReference>
<keyword evidence="1 4" id="KW-0808">Transferase</keyword>
<dbReference type="InterPro" id="IPR016181">
    <property type="entry name" value="Acyl_CoA_acyltransferase"/>
</dbReference>
<sequence>MARVDEWPTLKDVRLRALADSPESFLESLAQGSARDEAGWRATFFDGSWHVAEVEGRWVGLARTRTYDDAPDEYYLEAFWIDPAHRDKGIGRRLIAHVARLAAADGRKRLRLAVLHSNDERRPIFEQLGFVADGQPTESEQQMVYRL</sequence>
<dbReference type="SUPFAM" id="SSF55729">
    <property type="entry name" value="Acyl-CoA N-acyltransferases (Nat)"/>
    <property type="match status" value="1"/>
</dbReference>
<evidence type="ECO:0000256" key="2">
    <source>
        <dbReference type="ARBA" id="ARBA00023315"/>
    </source>
</evidence>
<keyword evidence="2 4" id="KW-0012">Acyltransferase</keyword>
<gene>
    <name evidence="4" type="ORF">ACIB24_13490</name>
</gene>
<dbReference type="EMBL" id="JBITLV010000004">
    <property type="protein sequence ID" value="MFI7588076.1"/>
    <property type="molecule type" value="Genomic_DNA"/>
</dbReference>
<evidence type="ECO:0000313" key="5">
    <source>
        <dbReference type="Proteomes" id="UP001612915"/>
    </source>
</evidence>
<feature type="domain" description="N-acetyltransferase" evidence="3">
    <location>
        <begin position="1"/>
        <end position="147"/>
    </location>
</feature>
<dbReference type="RefSeq" id="WP_398280986.1">
    <property type="nucleotide sequence ID" value="NZ_JBITLV010000004.1"/>
</dbReference>
<dbReference type="Proteomes" id="UP001612915">
    <property type="component" value="Unassembled WGS sequence"/>
</dbReference>
<keyword evidence="5" id="KW-1185">Reference proteome</keyword>
<dbReference type="CDD" id="cd04301">
    <property type="entry name" value="NAT_SF"/>
    <property type="match status" value="1"/>
</dbReference>
<evidence type="ECO:0000259" key="3">
    <source>
        <dbReference type="PROSITE" id="PS51186"/>
    </source>
</evidence>
<evidence type="ECO:0000313" key="4">
    <source>
        <dbReference type="EMBL" id="MFI7588076.1"/>
    </source>
</evidence>
<proteinExistence type="predicted"/>
<dbReference type="InterPro" id="IPR000182">
    <property type="entry name" value="GNAT_dom"/>
</dbReference>
<name>A0ABW8AP06_9ACTN</name>
<evidence type="ECO:0000256" key="1">
    <source>
        <dbReference type="ARBA" id="ARBA00022679"/>
    </source>
</evidence>
<reference evidence="4 5" key="1">
    <citation type="submission" date="2024-10" db="EMBL/GenBank/DDBJ databases">
        <title>The Natural Products Discovery Center: Release of the First 8490 Sequenced Strains for Exploring Actinobacteria Biosynthetic Diversity.</title>
        <authorList>
            <person name="Kalkreuter E."/>
            <person name="Kautsar S.A."/>
            <person name="Yang D."/>
            <person name="Bader C.D."/>
            <person name="Teijaro C.N."/>
            <person name="Fluegel L."/>
            <person name="Davis C.M."/>
            <person name="Simpson J.R."/>
            <person name="Lauterbach L."/>
            <person name="Steele A.D."/>
            <person name="Gui C."/>
            <person name="Meng S."/>
            <person name="Li G."/>
            <person name="Viehrig K."/>
            <person name="Ye F."/>
            <person name="Su P."/>
            <person name="Kiefer A.F."/>
            <person name="Nichols A."/>
            <person name="Cepeda A.J."/>
            <person name="Yan W."/>
            <person name="Fan B."/>
            <person name="Jiang Y."/>
            <person name="Adhikari A."/>
            <person name="Zheng C.-J."/>
            <person name="Schuster L."/>
            <person name="Cowan T.M."/>
            <person name="Smanski M.J."/>
            <person name="Chevrette M.G."/>
            <person name="De Carvalho L.P.S."/>
            <person name="Shen B."/>
        </authorList>
    </citation>
    <scope>NUCLEOTIDE SEQUENCE [LARGE SCALE GENOMIC DNA]</scope>
    <source>
        <strain evidence="4 5">NPDC049639</strain>
    </source>
</reference>
<dbReference type="PANTHER" id="PTHR43877">
    <property type="entry name" value="AMINOALKYLPHOSPHONATE N-ACETYLTRANSFERASE-RELATED-RELATED"/>
    <property type="match status" value="1"/>
</dbReference>
<dbReference type="EC" id="2.3.-.-" evidence="4"/>
<protein>
    <submittedName>
        <fullName evidence="4">GNAT family N-acetyltransferase</fullName>
        <ecNumber evidence="4">2.3.-.-</ecNumber>
    </submittedName>
</protein>
<dbReference type="InterPro" id="IPR050832">
    <property type="entry name" value="Bact_Acetyltransf"/>
</dbReference>
<organism evidence="4 5">
    <name type="scientific">Spongisporangium articulatum</name>
    <dbReference type="NCBI Taxonomy" id="3362603"/>
    <lineage>
        <taxon>Bacteria</taxon>
        <taxon>Bacillati</taxon>
        <taxon>Actinomycetota</taxon>
        <taxon>Actinomycetes</taxon>
        <taxon>Kineosporiales</taxon>
        <taxon>Kineosporiaceae</taxon>
        <taxon>Spongisporangium</taxon>
    </lineage>
</organism>
<accession>A0ABW8AP06</accession>